<keyword evidence="4" id="KW-1185">Reference proteome</keyword>
<organism evidence="3 4">
    <name type="scientific">Fusarium poae</name>
    <dbReference type="NCBI Taxonomy" id="36050"/>
    <lineage>
        <taxon>Eukaryota</taxon>
        <taxon>Fungi</taxon>
        <taxon>Dikarya</taxon>
        <taxon>Ascomycota</taxon>
        <taxon>Pezizomycotina</taxon>
        <taxon>Sordariomycetes</taxon>
        <taxon>Hypocreomycetidae</taxon>
        <taxon>Hypocreales</taxon>
        <taxon>Nectriaceae</taxon>
        <taxon>Fusarium</taxon>
    </lineage>
</organism>
<feature type="region of interest" description="Disordered" evidence="2">
    <location>
        <begin position="2268"/>
        <end position="2291"/>
    </location>
</feature>
<gene>
    <name evidence="3" type="ORF">FPOA_00654</name>
</gene>
<dbReference type="Proteomes" id="UP000091967">
    <property type="component" value="Unassembled WGS sequence"/>
</dbReference>
<dbReference type="PANTHER" id="PTHR23159">
    <property type="entry name" value="CENTROSOMAL PROTEIN 2"/>
    <property type="match status" value="1"/>
</dbReference>
<feature type="compositionally biased region" description="Polar residues" evidence="2">
    <location>
        <begin position="421"/>
        <end position="440"/>
    </location>
</feature>
<sequence length="2414" mass="264952">MSLSERDSSYDGEFQLRHPYAASSDPNLRALVPMWDSSDPERCPPPLPMNPGSPLTSRAGTSSAIASAHAALNERAQQSAMVPAKRIESPTKGHRRLQSSVRDISMMIEGASGHNSPSRSPERQQRPETPTRSRDHDNRPSDSHSTVSSSTSVPGPSLTPIMRPAARRPPPQSILGENTPPQSSTMLALQHMSSTPSKEPENPLSDITNGSTAVSKGPQNLEALSDQILSLTSIATGLQKEMSQLSRRSRDNATDLLSLKEATNSRDEDIRKSLRELLGSHGNGNDGQNRLPPARDPFGGYFLDNKPHNLSPPSTRGFQLPRIPSPKSFGDSIERGSIISTPSLVGSEANSSLVLLERIIREMGTKEGQESLLGRLQEVSNKLSGMATSQKLDEVIDQVKAQSEQAIILGNSFGSPRASRSRNLSFESESSTMPSQARSAVSQRVEHIMRNEARRNSEPSGRGSDILNDDLMGIIRSVKDSVSQGGGLTAEVKALVRELRGEVLGMGREIGKRLDQQAASKRGVEDHDTPSKDEVARVIDEGLEQMKDQLNHVLREHRRQSAASVNTQKSAVDYQEIYNAMRAAIQDNEATKSNLPDLSREDVIEAVRDAWENYKPEIEVQQIGLERDEILACLKQGMQEYSTRGDHPPAASRDDVLTAVVEGLQHYVPPQVDQPATLSRDEIIDAVRDCLEEFEFPVAPGAGDFTHEDMVDAVREGLQDLDVHSSRALVPASSGNNDDVSDRLREIMEYLRQEFKTMSEEAKENFAATGRETEQVLGATKDGFENLRQAMESYVDRATGAAGQEEFMDDLLKSLEDFKDEMAGIVSTTNQESREQLQTELEGLREIVNSSMIPAPPPQSNNTEVLEALNTGFNNLRQEVLRPRAETSEILDALNDGLNDLRAGMDRVTNKPTDLTANDEILDALKAGLDSVRADIESIRDSSNDKAVATLNATPAANDEIMEALKSGLSGVRADLEALRDSQTEKAVAVVEPKENDEVLEALKNGLDSLRVDIEAIRENTSEKAVAPVDTTSNDDVIAAVKTGLESLRADFEAVRDSSEKALAPVDKPSSSDEFVEALKNGLDSLKADLESARETSDRSASDENTSNDEVVVTLKNGLDSLHAEIAALANQEKLESAVENTSNDEVIVTLKNGLDSLHAEIAALANQEKTEAAPENTSNDEVIATLKNGLDSLHTDIEAIAAAQKAAAPADNTTNDEVIEALKNGLDSLRTDIEALQESNQKALAPVADTKPNDEVLDALKTGLESLRSDIESLRDTNSERAIAPAESLSDEKILEALKTGLESVRSDIEALRDSNGERALAAVSTAKAEDGESGESIKSDDVKNLEVLIAGLAIKIDSVKAENQGIQKDDLSRMEELLRTVQDSVDEIASRETLTRSASVKKKKEEGAEEPESGIQGDAEEPASKEDMQAIETILRNTKGKLDDLIDGEQAVRKDHIDNVEALLLETRETMGTLTTQLDTVSRKEEVTALEALLTKVSTGLDEIKEQATKESENPDKVSKGDVEAVEALTLEIKTALEGFTGTDLALLARKDDVSNLEALLIKKEDLTGLEIIVKEFQEKLDTTVDAQTKAIAVRDEENTSVADRVTEVKNFLEELQGAISTKLDEGATGVEGVSKLLETMGEKIDKNENVHQDLKDMLDTIKAEFEDSKAVVSGVKVESNEKLQEATESLSTKLDEKIGELVAKYETLETTLDERSKVSEARDEVMEAALVGSKSVTDELKLLIDTLGSTVTDSLEKMEEASKTVFTKVEELGTRTEETHTEDKAEHQQTRDQITEALTAVEGLKGEVSESHPKILESVKDLLLLVGEHYEHSKSSTTEIQDKILEHKSPEELMTLLTLLTDDKYNNTQVHEKLDKLIEQIYNDSEVKERLDKIIEEKYNDAEVREKLDKIIEEKYDDTPVHEKLATIIESKYDDTEVRGKLDNIIESKYDDGEVRAKLDKIIEEKYDDTPVKEMLGTIIDSKYDDAPVKEMLGTIIESKYDDTPVRDKLDLIMDSKYDDTIVREKLDLVLDGRYDDAVVQEKLDKLVDHTAVADQAFTRLDTLDKVHASVLKTASDISDFLQSQKRRIEKAHEDHSRHLQETMASVERKLAEKDHVETAVLNLRDEELRLRQSVMSLRAEQENLIRQKTRLTGDVSSLETALSMRKEELYDMESRAENLERRILEGVMDHSRVLLMSKAKRSGSDAMSRKRVRKPAEEESQQDGRKSMVGMALSAKRNLAAPSPTGAGRRIVSLSQINNNVASGGVKRSQSVRTPAGGGGGGGKVYRKRSWGGGLDLADNDKENSVNETVEEVDEADVKPGLTSETVEVPEEETIVLEQEINGEGSERGDSDNETLRRSSRGTVITNSTDMYTDGDSYSEDSYTESEWTESNAGTDPMSVLGNEVAIIGN</sequence>
<dbReference type="OrthoDB" id="5423371at2759"/>
<dbReference type="EMBL" id="LYXU01000001">
    <property type="protein sequence ID" value="OBS26712.1"/>
    <property type="molecule type" value="Genomic_DNA"/>
</dbReference>
<dbReference type="OMA" id="EKYDDSQ"/>
<feature type="region of interest" description="Disordered" evidence="2">
    <location>
        <begin position="1391"/>
        <end position="1427"/>
    </location>
</feature>
<keyword evidence="1" id="KW-0175">Coiled coil</keyword>
<feature type="compositionally biased region" description="Polar residues" evidence="2">
    <location>
        <begin position="2268"/>
        <end position="2277"/>
    </location>
</feature>
<feature type="region of interest" description="Disordered" evidence="2">
    <location>
        <begin position="2346"/>
        <end position="2401"/>
    </location>
</feature>
<dbReference type="STRING" id="36050.A0A1B8B1W7"/>
<feature type="compositionally biased region" description="Low complexity" evidence="2">
    <location>
        <begin position="143"/>
        <end position="164"/>
    </location>
</feature>
<name>A0A1B8B1W7_FUSPO</name>
<feature type="compositionally biased region" description="Polar residues" evidence="2">
    <location>
        <begin position="2365"/>
        <end position="2375"/>
    </location>
</feature>
<feature type="coiled-coil region" evidence="1">
    <location>
        <begin position="1220"/>
        <end position="1316"/>
    </location>
</feature>
<feature type="region of interest" description="Disordered" evidence="2">
    <location>
        <begin position="2202"/>
        <end position="2232"/>
    </location>
</feature>
<evidence type="ECO:0000313" key="4">
    <source>
        <dbReference type="Proteomes" id="UP000091967"/>
    </source>
</evidence>
<feature type="compositionally biased region" description="Polar residues" evidence="2">
    <location>
        <begin position="205"/>
        <end position="217"/>
    </location>
</feature>
<proteinExistence type="predicted"/>
<feature type="compositionally biased region" description="Polar residues" evidence="2">
    <location>
        <begin position="175"/>
        <end position="197"/>
    </location>
</feature>
<comment type="caution">
    <text evidence="3">The sequence shown here is derived from an EMBL/GenBank/DDBJ whole genome shotgun (WGS) entry which is preliminary data.</text>
</comment>
<feature type="compositionally biased region" description="Acidic residues" evidence="2">
    <location>
        <begin position="2381"/>
        <end position="2392"/>
    </location>
</feature>
<evidence type="ECO:0008006" key="5">
    <source>
        <dbReference type="Google" id="ProtNLM"/>
    </source>
</evidence>
<feature type="region of interest" description="Disordered" evidence="2">
    <location>
        <begin position="416"/>
        <end position="440"/>
    </location>
</feature>
<feature type="region of interest" description="Disordered" evidence="2">
    <location>
        <begin position="1"/>
        <end position="217"/>
    </location>
</feature>
<evidence type="ECO:0000256" key="2">
    <source>
        <dbReference type="SAM" id="MobiDB-lite"/>
    </source>
</evidence>
<feature type="compositionally biased region" description="Basic and acidic residues" evidence="2">
    <location>
        <begin position="2218"/>
        <end position="2230"/>
    </location>
</feature>
<evidence type="ECO:0000256" key="1">
    <source>
        <dbReference type="SAM" id="Coils"/>
    </source>
</evidence>
<feature type="compositionally biased region" description="Basic and acidic residues" evidence="2">
    <location>
        <begin position="2349"/>
        <end position="2361"/>
    </location>
</feature>
<feature type="compositionally biased region" description="Polar residues" evidence="2">
    <location>
        <begin position="55"/>
        <end position="65"/>
    </location>
</feature>
<dbReference type="PANTHER" id="PTHR23159:SF31">
    <property type="entry name" value="CENTROSOME-ASSOCIATED PROTEIN CEP250 ISOFORM X1"/>
    <property type="match status" value="1"/>
</dbReference>
<feature type="compositionally biased region" description="Basic and acidic residues" evidence="2">
    <location>
        <begin position="120"/>
        <end position="142"/>
    </location>
</feature>
<accession>A0A1B8B1W7</accession>
<evidence type="ECO:0000313" key="3">
    <source>
        <dbReference type="EMBL" id="OBS26712.1"/>
    </source>
</evidence>
<protein>
    <recommendedName>
        <fullName evidence="5">Transport protein USO1</fullName>
    </recommendedName>
</protein>
<reference evidence="3 4" key="1">
    <citation type="submission" date="2016-06" db="EMBL/GenBank/DDBJ databases">
        <title>Living apart together: crosstalk between the core and supernumerary genomes in a fungal plant pathogen.</title>
        <authorList>
            <person name="Vanheule A."/>
            <person name="Audenaert K."/>
            <person name="Warris S."/>
            <person name="Van De Geest H."/>
            <person name="Schijlen E."/>
            <person name="Hofte M."/>
            <person name="De Saeger S."/>
            <person name="Haesaert G."/>
            <person name="Waalwijk C."/>
            <person name="Van Der Lee T."/>
        </authorList>
    </citation>
    <scope>NUCLEOTIDE SEQUENCE [LARGE SCALE GENOMIC DNA]</scope>
    <source>
        <strain evidence="3 4">2516</strain>
    </source>
</reference>
<feature type="region of interest" description="Disordered" evidence="2">
    <location>
        <begin position="1090"/>
        <end position="1109"/>
    </location>
</feature>
<feature type="compositionally biased region" description="Basic and acidic residues" evidence="2">
    <location>
        <begin position="1090"/>
        <end position="1102"/>
    </location>
</feature>